<protein>
    <recommendedName>
        <fullName evidence="3">TRAM domain-containing protein</fullName>
    </recommendedName>
</protein>
<accession>A0AAW6TSF8</accession>
<evidence type="ECO:0000313" key="2">
    <source>
        <dbReference type="Proteomes" id="UP001228643"/>
    </source>
</evidence>
<keyword evidence="2" id="KW-1185">Reference proteome</keyword>
<dbReference type="EMBL" id="JASCRY010000003">
    <property type="protein sequence ID" value="MDI5950300.1"/>
    <property type="molecule type" value="Genomic_DNA"/>
</dbReference>
<proteinExistence type="predicted"/>
<evidence type="ECO:0000313" key="1">
    <source>
        <dbReference type="EMBL" id="MDI5950300.1"/>
    </source>
</evidence>
<dbReference type="Proteomes" id="UP001228643">
    <property type="component" value="Unassembled WGS sequence"/>
</dbReference>
<gene>
    <name evidence="1" type="ORF">QLS97_11635</name>
</gene>
<name>A0AAW6TSF8_9FLAO</name>
<evidence type="ECO:0008006" key="3">
    <source>
        <dbReference type="Google" id="ProtNLM"/>
    </source>
</evidence>
<dbReference type="RefSeq" id="WP_282716854.1">
    <property type="nucleotide sequence ID" value="NZ_JASCRY010000003.1"/>
</dbReference>
<dbReference type="AlphaFoldDB" id="A0AAW6TSF8"/>
<organism evidence="1 2">
    <name type="scientific">Flavobacterium yafengii</name>
    <dbReference type="NCBI Taxonomy" id="3041253"/>
    <lineage>
        <taxon>Bacteria</taxon>
        <taxon>Pseudomonadati</taxon>
        <taxon>Bacteroidota</taxon>
        <taxon>Flavobacteriia</taxon>
        <taxon>Flavobacteriales</taxon>
        <taxon>Flavobacteriaceae</taxon>
        <taxon>Flavobacterium</taxon>
    </lineage>
</organism>
<reference evidence="1 2" key="1">
    <citation type="submission" date="2023-04" db="EMBL/GenBank/DDBJ databases">
        <title>Two novel species of Flavobacterium.</title>
        <authorList>
            <person name="Liu Q."/>
            <person name="Xin Y.-H."/>
        </authorList>
    </citation>
    <scope>NUCLEOTIDE SEQUENCE [LARGE SCALE GENOMIC DNA]</scope>
    <source>
        <strain evidence="1 2">LB2P87</strain>
    </source>
</reference>
<sequence length="105" mass="11315">MSGSGGGGYVPPQRAKFNCETSQIITNLSSIDLIVLKKLFVGNILEIEIGKNEALIALNADGEIIGSVVHPSTTDIIECIKMGNHYQAEIIEINYPVCKVKVKSI</sequence>
<comment type="caution">
    <text evidence="1">The sequence shown here is derived from an EMBL/GenBank/DDBJ whole genome shotgun (WGS) entry which is preliminary data.</text>
</comment>